<keyword evidence="3" id="KW-1185">Reference proteome</keyword>
<evidence type="ECO:0000313" key="3">
    <source>
        <dbReference type="Proteomes" id="UP000295096"/>
    </source>
</evidence>
<feature type="domain" description="HTH marR-type" evidence="1">
    <location>
        <begin position="36"/>
        <end position="166"/>
    </location>
</feature>
<evidence type="ECO:0000259" key="1">
    <source>
        <dbReference type="PROSITE" id="PS50995"/>
    </source>
</evidence>
<dbReference type="GO" id="GO:0003700">
    <property type="term" value="F:DNA-binding transcription factor activity"/>
    <property type="evidence" value="ECO:0007669"/>
    <property type="project" value="InterPro"/>
</dbReference>
<name>A0A4V6PK89_9PROT</name>
<proteinExistence type="predicted"/>
<dbReference type="PANTHER" id="PTHR33164:SF43">
    <property type="entry name" value="HTH-TYPE TRANSCRIPTIONAL REPRESSOR YETL"/>
    <property type="match status" value="1"/>
</dbReference>
<dbReference type="InterPro" id="IPR036388">
    <property type="entry name" value="WH-like_DNA-bd_sf"/>
</dbReference>
<reference evidence="2 3" key="1">
    <citation type="journal article" date="2016" name="J. Microbiol.">
        <title>Dankookia rubra gen. nov., sp. nov., an alphaproteobacterium isolated from sediment of a shallow stream.</title>
        <authorList>
            <person name="Kim W.H."/>
            <person name="Kim D.H."/>
            <person name="Kang K."/>
            <person name="Ahn T.Y."/>
        </authorList>
    </citation>
    <scope>NUCLEOTIDE SEQUENCE [LARGE SCALE GENOMIC DNA]</scope>
    <source>
        <strain evidence="2 3">JCM30602</strain>
    </source>
</reference>
<protein>
    <submittedName>
        <fullName evidence="2">MarR family transcriptional regulator</fullName>
    </submittedName>
</protein>
<dbReference type="SUPFAM" id="SSF46785">
    <property type="entry name" value="Winged helix' DNA-binding domain"/>
    <property type="match status" value="1"/>
</dbReference>
<sequence length="172" mass="19157">MRFDGSWPDFDERSTRAFWKLVVMSASSAAGSGFFENYLPHLLTLAAVAASRAFDEELRERGVSLPVWRVMAVLLERPGETVTGLAKRCLLQQPTMTKLLDRMERDRVVQRSPDRQDHRIVRLSLTTEGAALAATLVEAAKHHEAALLARHPQAATIKEGLRSIAAEQGRPK</sequence>
<comment type="caution">
    <text evidence="2">The sequence shown here is derived from an EMBL/GenBank/DDBJ whole genome shotgun (WGS) entry which is preliminary data.</text>
</comment>
<dbReference type="PROSITE" id="PS50995">
    <property type="entry name" value="HTH_MARR_2"/>
    <property type="match status" value="1"/>
</dbReference>
<accession>A0A4V6PK89</accession>
<gene>
    <name evidence="2" type="ORF">E2C06_34430</name>
</gene>
<dbReference type="Gene3D" id="1.10.10.10">
    <property type="entry name" value="Winged helix-like DNA-binding domain superfamily/Winged helix DNA-binding domain"/>
    <property type="match status" value="1"/>
</dbReference>
<dbReference type="PANTHER" id="PTHR33164">
    <property type="entry name" value="TRANSCRIPTIONAL REGULATOR, MARR FAMILY"/>
    <property type="match status" value="1"/>
</dbReference>
<dbReference type="GO" id="GO:0006950">
    <property type="term" value="P:response to stress"/>
    <property type="evidence" value="ECO:0007669"/>
    <property type="project" value="TreeGrafter"/>
</dbReference>
<dbReference type="SMART" id="SM00347">
    <property type="entry name" value="HTH_MARR"/>
    <property type="match status" value="1"/>
</dbReference>
<dbReference type="Pfam" id="PF12802">
    <property type="entry name" value="MarR_2"/>
    <property type="match status" value="1"/>
</dbReference>
<dbReference type="InterPro" id="IPR000835">
    <property type="entry name" value="HTH_MarR-typ"/>
</dbReference>
<dbReference type="Proteomes" id="UP000295096">
    <property type="component" value="Unassembled WGS sequence"/>
</dbReference>
<dbReference type="EMBL" id="SMSJ01000156">
    <property type="protein sequence ID" value="TDH58085.1"/>
    <property type="molecule type" value="Genomic_DNA"/>
</dbReference>
<organism evidence="2 3">
    <name type="scientific">Dankookia rubra</name>
    <dbReference type="NCBI Taxonomy" id="1442381"/>
    <lineage>
        <taxon>Bacteria</taxon>
        <taxon>Pseudomonadati</taxon>
        <taxon>Pseudomonadota</taxon>
        <taxon>Alphaproteobacteria</taxon>
        <taxon>Acetobacterales</taxon>
        <taxon>Roseomonadaceae</taxon>
        <taxon>Dankookia</taxon>
    </lineage>
</organism>
<evidence type="ECO:0000313" key="2">
    <source>
        <dbReference type="EMBL" id="TDH58085.1"/>
    </source>
</evidence>
<dbReference type="InterPro" id="IPR039422">
    <property type="entry name" value="MarR/SlyA-like"/>
</dbReference>
<dbReference type="OrthoDB" id="582199at2"/>
<dbReference type="AlphaFoldDB" id="A0A4V6PK89"/>
<dbReference type="InterPro" id="IPR036390">
    <property type="entry name" value="WH_DNA-bd_sf"/>
</dbReference>